<dbReference type="InterPro" id="IPR027417">
    <property type="entry name" value="P-loop_NTPase"/>
</dbReference>
<feature type="domain" description="ABC transporter" evidence="5">
    <location>
        <begin position="7"/>
        <end position="254"/>
    </location>
</feature>
<dbReference type="RefSeq" id="WP_236100214.1">
    <property type="nucleotide sequence ID" value="NZ_JAKGUD010000017.1"/>
</dbReference>
<comment type="similarity">
    <text evidence="1">Belongs to the ABC transporter superfamily.</text>
</comment>
<sequence length="266" mass="29790">MKITPVIELSRVSKSYRRGGFFRKGERVEVLKEIDLSIRPGECVGLIGPSGSGKSTMGRILLGLESPDDGEVRMMGESISAETHLSKNRRRAVQVVFQNAPDSCNPRMTAREILSEPLRNFEKLRGRRLEEKIDSLLKKVGLLSSDKGKRPDRFSGGELQRICIARALAPGPDLILLDEAVSALDMVVQSQILDLLDELRFDLGTAYLFVTHDLRLVRRFCDRAFLLENGRLEPFDPATFAANKHLPLLDELVKAMPPSRPNRNRG</sequence>
<dbReference type="Proteomes" id="UP001200430">
    <property type="component" value="Unassembled WGS sequence"/>
</dbReference>
<evidence type="ECO:0000256" key="1">
    <source>
        <dbReference type="ARBA" id="ARBA00005417"/>
    </source>
</evidence>
<keyword evidence="4 6" id="KW-0067">ATP-binding</keyword>
<dbReference type="SMART" id="SM00382">
    <property type="entry name" value="AAA"/>
    <property type="match status" value="1"/>
</dbReference>
<comment type="caution">
    <text evidence="6">The sequence shown here is derived from an EMBL/GenBank/DDBJ whole genome shotgun (WGS) entry which is preliminary data.</text>
</comment>
<gene>
    <name evidence="6" type="ORF">L2W38_11890</name>
</gene>
<evidence type="ECO:0000313" key="6">
    <source>
        <dbReference type="EMBL" id="MCF4143513.1"/>
    </source>
</evidence>
<dbReference type="EMBL" id="JAKGUD010000017">
    <property type="protein sequence ID" value="MCF4143513.1"/>
    <property type="molecule type" value="Genomic_DNA"/>
</dbReference>
<dbReference type="InterPro" id="IPR003593">
    <property type="entry name" value="AAA+_ATPase"/>
</dbReference>
<keyword evidence="7" id="KW-1185">Reference proteome</keyword>
<dbReference type="InterPro" id="IPR050319">
    <property type="entry name" value="ABC_transp_ATP-bind"/>
</dbReference>
<dbReference type="PANTHER" id="PTHR43776">
    <property type="entry name" value="TRANSPORT ATP-BINDING PROTEIN"/>
    <property type="match status" value="1"/>
</dbReference>
<keyword evidence="3" id="KW-0547">Nucleotide-binding</keyword>
<evidence type="ECO:0000256" key="2">
    <source>
        <dbReference type="ARBA" id="ARBA00022448"/>
    </source>
</evidence>
<dbReference type="Gene3D" id="3.40.50.300">
    <property type="entry name" value="P-loop containing nucleotide triphosphate hydrolases"/>
    <property type="match status" value="1"/>
</dbReference>
<dbReference type="Pfam" id="PF00005">
    <property type="entry name" value="ABC_tran"/>
    <property type="match status" value="1"/>
</dbReference>
<dbReference type="PROSITE" id="PS00211">
    <property type="entry name" value="ABC_TRANSPORTER_1"/>
    <property type="match status" value="1"/>
</dbReference>
<name>A0ABS9EQP2_9BACT</name>
<evidence type="ECO:0000259" key="5">
    <source>
        <dbReference type="PROSITE" id="PS50893"/>
    </source>
</evidence>
<dbReference type="CDD" id="cd03257">
    <property type="entry name" value="ABC_NikE_OppD_transporters"/>
    <property type="match status" value="1"/>
</dbReference>
<reference evidence="6 7" key="1">
    <citation type="submission" date="2022-01" db="EMBL/GenBank/DDBJ databases">
        <title>Dethiosulfovibrio faecalis sp. nov., a novel proteolytic, non-sulfur-reducing bacterium isolated from a marine aquaculture solid waste bioreactor.</title>
        <authorList>
            <person name="Grabowski S."/>
            <person name="Apolinario E."/>
            <person name="Schneider N."/>
            <person name="Marshall C.W."/>
            <person name="Sowers K.R."/>
        </authorList>
    </citation>
    <scope>NUCLEOTIDE SEQUENCE [LARGE SCALE GENOMIC DNA]</scope>
    <source>
        <strain evidence="6 7">DSM 12537</strain>
    </source>
</reference>
<evidence type="ECO:0000256" key="4">
    <source>
        <dbReference type="ARBA" id="ARBA00022840"/>
    </source>
</evidence>
<dbReference type="InterPro" id="IPR017871">
    <property type="entry name" value="ABC_transporter-like_CS"/>
</dbReference>
<organism evidence="6 7">
    <name type="scientific">Dethiosulfovibrio marinus</name>
    <dbReference type="NCBI Taxonomy" id="133532"/>
    <lineage>
        <taxon>Bacteria</taxon>
        <taxon>Thermotogati</taxon>
        <taxon>Synergistota</taxon>
        <taxon>Synergistia</taxon>
        <taxon>Synergistales</taxon>
        <taxon>Dethiosulfovibrionaceae</taxon>
        <taxon>Dethiosulfovibrio</taxon>
    </lineage>
</organism>
<dbReference type="PROSITE" id="PS50893">
    <property type="entry name" value="ABC_TRANSPORTER_2"/>
    <property type="match status" value="1"/>
</dbReference>
<dbReference type="SUPFAM" id="SSF52540">
    <property type="entry name" value="P-loop containing nucleoside triphosphate hydrolases"/>
    <property type="match status" value="1"/>
</dbReference>
<protein>
    <submittedName>
        <fullName evidence="6">ATP-binding cassette domain-containing protein</fullName>
    </submittedName>
</protein>
<keyword evidence="2" id="KW-0813">Transport</keyword>
<dbReference type="PANTHER" id="PTHR43776:SF7">
    <property type="entry name" value="D,D-DIPEPTIDE TRANSPORT ATP-BINDING PROTEIN DDPF-RELATED"/>
    <property type="match status" value="1"/>
</dbReference>
<proteinExistence type="inferred from homology"/>
<dbReference type="GO" id="GO:0005524">
    <property type="term" value="F:ATP binding"/>
    <property type="evidence" value="ECO:0007669"/>
    <property type="project" value="UniProtKB-KW"/>
</dbReference>
<accession>A0ABS9EQP2</accession>
<evidence type="ECO:0000256" key="3">
    <source>
        <dbReference type="ARBA" id="ARBA00022741"/>
    </source>
</evidence>
<evidence type="ECO:0000313" key="7">
    <source>
        <dbReference type="Proteomes" id="UP001200430"/>
    </source>
</evidence>
<dbReference type="InterPro" id="IPR003439">
    <property type="entry name" value="ABC_transporter-like_ATP-bd"/>
</dbReference>